<evidence type="ECO:0000259" key="2">
    <source>
        <dbReference type="Pfam" id="PF01927"/>
    </source>
</evidence>
<dbReference type="InterPro" id="IPR016155">
    <property type="entry name" value="Mopterin_synth/thiamin_S_b"/>
</dbReference>
<keyword evidence="1" id="KW-0694">RNA-binding</keyword>
<dbReference type="EMBL" id="FTPP01000001">
    <property type="protein sequence ID" value="SIT84428.1"/>
    <property type="molecule type" value="Genomic_DNA"/>
</dbReference>
<evidence type="ECO:0000256" key="1">
    <source>
        <dbReference type="PROSITE-ProRule" id="PRU00182"/>
    </source>
</evidence>
<dbReference type="InterPro" id="IPR002782">
    <property type="entry name" value="Mut7-C_RNAse_dom"/>
</dbReference>
<name>A0A1R3X196_9BACT</name>
<protein>
    <recommendedName>
        <fullName evidence="6">Twitching motility protein PilT</fullName>
    </recommendedName>
</protein>
<proteinExistence type="predicted"/>
<feature type="domain" description="Mut7-C RNAse" evidence="2">
    <location>
        <begin position="120"/>
        <end position="262"/>
    </location>
</feature>
<evidence type="ECO:0000313" key="5">
    <source>
        <dbReference type="Proteomes" id="UP000187181"/>
    </source>
</evidence>
<dbReference type="STRING" id="1317125.SAMN05444128_1399"/>
<dbReference type="Proteomes" id="UP000187181">
    <property type="component" value="Unassembled WGS sequence"/>
</dbReference>
<keyword evidence="5" id="KW-1185">Reference proteome</keyword>
<reference evidence="5" key="1">
    <citation type="submission" date="2017-01" db="EMBL/GenBank/DDBJ databases">
        <authorList>
            <person name="Varghese N."/>
            <person name="Submissions S."/>
        </authorList>
    </citation>
    <scope>NUCLEOTIDE SEQUENCE [LARGE SCALE GENOMIC DNA]</scope>
    <source>
        <strain evidence="5">LP100</strain>
    </source>
</reference>
<dbReference type="SUPFAM" id="SSF54285">
    <property type="entry name" value="MoaD/ThiS"/>
    <property type="match status" value="1"/>
</dbReference>
<feature type="domain" description="Ubiquitin Mut7-C" evidence="3">
    <location>
        <begin position="32"/>
        <end position="106"/>
    </location>
</feature>
<dbReference type="AlphaFoldDB" id="A0A1R3X196"/>
<dbReference type="PANTHER" id="PTHR39081">
    <property type="entry name" value="MUT7-C DOMAIN-CONTAINING PROTEIN"/>
    <property type="match status" value="1"/>
</dbReference>
<organism evidence="4 5">
    <name type="scientific">Pontibacter indicus</name>
    <dbReference type="NCBI Taxonomy" id="1317125"/>
    <lineage>
        <taxon>Bacteria</taxon>
        <taxon>Pseudomonadati</taxon>
        <taxon>Bacteroidota</taxon>
        <taxon>Cytophagia</taxon>
        <taxon>Cytophagales</taxon>
        <taxon>Hymenobacteraceae</taxon>
        <taxon>Pontibacter</taxon>
    </lineage>
</organism>
<dbReference type="Pfam" id="PF14451">
    <property type="entry name" value="Ub-Mut7C"/>
    <property type="match status" value="1"/>
</dbReference>
<dbReference type="Pfam" id="PF01927">
    <property type="entry name" value="Mut7-C"/>
    <property type="match status" value="1"/>
</dbReference>
<gene>
    <name evidence="4" type="ORF">SAMN05444128_1399</name>
</gene>
<dbReference type="PROSITE" id="PS50889">
    <property type="entry name" value="S4"/>
    <property type="match status" value="1"/>
</dbReference>
<dbReference type="PANTHER" id="PTHR39081:SF1">
    <property type="entry name" value="MUT7-C RNASE DOMAIN-CONTAINING PROTEIN"/>
    <property type="match status" value="1"/>
</dbReference>
<sequence>MLVDKAPGFCPGAFTFGCVYLSGYTLHLMSHTAHFRFHGSLNDFLRPRQRHIALGYTFAEHQTVKDMIEAMGVPHVEVREVMANGEKVDFDQRLQPEDQVEVYPYENGEEELLTGIAERRFVLDVHLGTLARSLRMLGFDTVYDQHLHDPELTQIASKEQRILLTRDVNLLKHKAIPAGYWLRSQHTAEQLREVFTRYKLADYIRPFTRCMVCNGQIVPVEKQEVVEQLPPNTQLYFNEFYQCRQCKRVYWKGSHYERMQETVCRIFPTNGNMDLS</sequence>
<accession>A0A1R3X196</accession>
<dbReference type="GO" id="GO:0003723">
    <property type="term" value="F:RNA binding"/>
    <property type="evidence" value="ECO:0007669"/>
    <property type="project" value="UniProtKB-KW"/>
</dbReference>
<dbReference type="PROSITE" id="PS51257">
    <property type="entry name" value="PROKAR_LIPOPROTEIN"/>
    <property type="match status" value="1"/>
</dbReference>
<evidence type="ECO:0000259" key="3">
    <source>
        <dbReference type="Pfam" id="PF14451"/>
    </source>
</evidence>
<evidence type="ECO:0008006" key="6">
    <source>
        <dbReference type="Google" id="ProtNLM"/>
    </source>
</evidence>
<dbReference type="InterPro" id="IPR027798">
    <property type="entry name" value="Ub_Mut7C"/>
</dbReference>
<evidence type="ECO:0000313" key="4">
    <source>
        <dbReference type="EMBL" id="SIT84428.1"/>
    </source>
</evidence>